<protein>
    <submittedName>
        <fullName evidence="1">Uncharacterized protein</fullName>
    </submittedName>
</protein>
<sequence length="67" mass="6915">MEVAGMTAVVEVAGMTAVAELAGTAKEVQAGAEVVEGWRMIKVLGKMLGLWVDAEVAAEVVGLFPKV</sequence>
<evidence type="ECO:0000313" key="2">
    <source>
        <dbReference type="Proteomes" id="UP001190700"/>
    </source>
</evidence>
<name>A0AAE0LBZ0_9CHLO</name>
<organism evidence="1 2">
    <name type="scientific">Cymbomonas tetramitiformis</name>
    <dbReference type="NCBI Taxonomy" id="36881"/>
    <lineage>
        <taxon>Eukaryota</taxon>
        <taxon>Viridiplantae</taxon>
        <taxon>Chlorophyta</taxon>
        <taxon>Pyramimonadophyceae</taxon>
        <taxon>Pyramimonadales</taxon>
        <taxon>Pyramimonadaceae</taxon>
        <taxon>Cymbomonas</taxon>
    </lineage>
</organism>
<dbReference type="EMBL" id="LGRX02004778">
    <property type="protein sequence ID" value="KAK3279588.1"/>
    <property type="molecule type" value="Genomic_DNA"/>
</dbReference>
<gene>
    <name evidence="1" type="ORF">CYMTET_12532</name>
</gene>
<comment type="caution">
    <text evidence="1">The sequence shown here is derived from an EMBL/GenBank/DDBJ whole genome shotgun (WGS) entry which is preliminary data.</text>
</comment>
<accession>A0AAE0LBZ0</accession>
<proteinExistence type="predicted"/>
<dbReference type="Proteomes" id="UP001190700">
    <property type="component" value="Unassembled WGS sequence"/>
</dbReference>
<dbReference type="AlphaFoldDB" id="A0AAE0LBZ0"/>
<keyword evidence="2" id="KW-1185">Reference proteome</keyword>
<reference evidence="1 2" key="1">
    <citation type="journal article" date="2015" name="Genome Biol. Evol.">
        <title>Comparative Genomics of a Bacterivorous Green Alga Reveals Evolutionary Causalities and Consequences of Phago-Mixotrophic Mode of Nutrition.</title>
        <authorList>
            <person name="Burns J.A."/>
            <person name="Paasch A."/>
            <person name="Narechania A."/>
            <person name="Kim E."/>
        </authorList>
    </citation>
    <scope>NUCLEOTIDE SEQUENCE [LARGE SCALE GENOMIC DNA]</scope>
    <source>
        <strain evidence="1 2">PLY_AMNH</strain>
    </source>
</reference>
<evidence type="ECO:0000313" key="1">
    <source>
        <dbReference type="EMBL" id="KAK3279588.1"/>
    </source>
</evidence>